<evidence type="ECO:0000313" key="2">
    <source>
        <dbReference type="EMBL" id="GAA1780616.1"/>
    </source>
</evidence>
<evidence type="ECO:0000256" key="1">
    <source>
        <dbReference type="SAM" id="MobiDB-lite"/>
    </source>
</evidence>
<dbReference type="NCBIfam" id="TIGR03883">
    <property type="entry name" value="DUF2342_F420"/>
    <property type="match status" value="1"/>
</dbReference>
<keyword evidence="2" id="KW-0378">Hydrolase</keyword>
<keyword evidence="3" id="KW-1185">Reference proteome</keyword>
<dbReference type="InterPro" id="IPR022454">
    <property type="entry name" value="CHP03883_F420-assoc"/>
</dbReference>
<protein>
    <submittedName>
        <fullName evidence="2">Zinc-dependent metalloprotease</fullName>
    </submittedName>
</protein>
<dbReference type="EMBL" id="BAAAPO010000006">
    <property type="protein sequence ID" value="GAA1780616.1"/>
    <property type="molecule type" value="Genomic_DNA"/>
</dbReference>
<accession>A0ABN2L9Y4</accession>
<keyword evidence="2" id="KW-0482">Metalloprotease</keyword>
<dbReference type="PANTHER" id="PTHR39420:SF1">
    <property type="entry name" value="HYDROLASE"/>
    <property type="match status" value="1"/>
</dbReference>
<keyword evidence="2" id="KW-0645">Protease</keyword>
<evidence type="ECO:0000313" key="3">
    <source>
        <dbReference type="Proteomes" id="UP001499938"/>
    </source>
</evidence>
<dbReference type="PANTHER" id="PTHR39420">
    <property type="match status" value="1"/>
</dbReference>
<comment type="caution">
    <text evidence="2">The sequence shown here is derived from an EMBL/GenBank/DDBJ whole genome shotgun (WGS) entry which is preliminary data.</text>
</comment>
<dbReference type="Proteomes" id="UP001499938">
    <property type="component" value="Unassembled WGS sequence"/>
</dbReference>
<dbReference type="Pfam" id="PF10103">
    <property type="entry name" value="Zincin_2"/>
    <property type="match status" value="1"/>
</dbReference>
<dbReference type="InterPro" id="IPR042271">
    <property type="entry name" value="Zinicin_2_N"/>
</dbReference>
<sequence>MTDHPQDAVSPSESRGQEPIPTEAGEGKSFVDWEFAKATGRRLVSAGPAVSAAEAADIVAAIRQAAADAQAPVAETSRMDAPGMAPPALVVDRPRWIELNIDSMAALMTPVFAKVAADRKMSATAPGMGVGAKITGAESGALMAFMASKVLGQYDLAPQGTPRLLLVAPNLVHVERELEVDAADFRAWVCMHEETHRIQFTAVPWLREHMIHRATTLAGELTPTPSELAERMQQVLKRLPEALGSGGGGLAELFATPEQRAKIAEVTAIMSLLEGHADVVMDDVGPKVIPSVTEIRAKFTERRKGAGAADKLLRRLLGLEAKMAQYRDGASFVRGVMDQIGVDGFNAVWTSPETLPLPAEILDPAAWVRRVHG</sequence>
<dbReference type="RefSeq" id="WP_344080075.1">
    <property type="nucleotide sequence ID" value="NZ_BAAAPO010000006.1"/>
</dbReference>
<dbReference type="Gene3D" id="1.20.150.30">
    <property type="entry name" value="Zincin-like metallopeptidase, N-terminal domain"/>
    <property type="match status" value="1"/>
</dbReference>
<feature type="region of interest" description="Disordered" evidence="1">
    <location>
        <begin position="1"/>
        <end position="29"/>
    </location>
</feature>
<reference evidence="2 3" key="1">
    <citation type="journal article" date="2019" name="Int. J. Syst. Evol. Microbiol.">
        <title>The Global Catalogue of Microorganisms (GCM) 10K type strain sequencing project: providing services to taxonomists for standard genome sequencing and annotation.</title>
        <authorList>
            <consortium name="The Broad Institute Genomics Platform"/>
            <consortium name="The Broad Institute Genome Sequencing Center for Infectious Disease"/>
            <person name="Wu L."/>
            <person name="Ma J."/>
        </authorList>
    </citation>
    <scope>NUCLEOTIDE SEQUENCE [LARGE SCALE GENOMIC DNA]</scope>
    <source>
        <strain evidence="2 3">JCM 15592</strain>
    </source>
</reference>
<dbReference type="GO" id="GO:0008237">
    <property type="term" value="F:metallopeptidase activity"/>
    <property type="evidence" value="ECO:0007669"/>
    <property type="project" value="UniProtKB-KW"/>
</dbReference>
<name>A0ABN2L9Y4_9MICO</name>
<dbReference type="NCBIfam" id="TIGR03624">
    <property type="entry name" value="putative hydrolase"/>
    <property type="match status" value="1"/>
</dbReference>
<dbReference type="InterPro" id="IPR018766">
    <property type="entry name" value="Zinicin_2"/>
</dbReference>
<proteinExistence type="predicted"/>
<organism evidence="2 3">
    <name type="scientific">Nostocoides veronense</name>
    <dbReference type="NCBI Taxonomy" id="330836"/>
    <lineage>
        <taxon>Bacteria</taxon>
        <taxon>Bacillati</taxon>
        <taxon>Actinomycetota</taxon>
        <taxon>Actinomycetes</taxon>
        <taxon>Micrococcales</taxon>
        <taxon>Intrasporangiaceae</taxon>
        <taxon>Nostocoides</taxon>
    </lineage>
</organism>
<gene>
    <name evidence="2" type="ORF">GCM10009811_02330</name>
</gene>
<dbReference type="SUPFAM" id="SSF55486">
    <property type="entry name" value="Metalloproteases ('zincins'), catalytic domain"/>
    <property type="match status" value="1"/>
</dbReference>